<keyword evidence="1 5" id="KW-0489">Methyltransferase</keyword>
<keyword evidence="3 5" id="KW-0949">S-adenosyl-L-methionine</keyword>
<dbReference type="OrthoDB" id="9810297at2"/>
<dbReference type="Gene3D" id="3.40.50.150">
    <property type="entry name" value="Vaccinia Virus protein VP39"/>
    <property type="match status" value="1"/>
</dbReference>
<dbReference type="RefSeq" id="WP_106714671.1">
    <property type="nucleotide sequence ID" value="NZ_JACHXT010000002.1"/>
</dbReference>
<dbReference type="InterPro" id="IPR001678">
    <property type="entry name" value="MeTrfase_RsmB-F_NOP2_dom"/>
</dbReference>
<dbReference type="CDD" id="cd02440">
    <property type="entry name" value="AdoMet_MTases"/>
    <property type="match status" value="1"/>
</dbReference>
<organism evidence="9 10">
    <name type="scientific">Phyllobacterium endophyticum</name>
    <dbReference type="NCBI Taxonomy" id="1149773"/>
    <lineage>
        <taxon>Bacteria</taxon>
        <taxon>Pseudomonadati</taxon>
        <taxon>Pseudomonadota</taxon>
        <taxon>Alphaproteobacteria</taxon>
        <taxon>Hyphomicrobiales</taxon>
        <taxon>Phyllobacteriaceae</taxon>
        <taxon>Phyllobacterium</taxon>
    </lineage>
</organism>
<keyword evidence="4 5" id="KW-0694">RNA-binding</keyword>
<dbReference type="FunFam" id="3.40.50.150:FF:000257">
    <property type="entry name" value="16S rRNA methyltransferase"/>
    <property type="match status" value="1"/>
</dbReference>
<evidence type="ECO:0000313" key="9">
    <source>
        <dbReference type="EMBL" id="PSH59373.1"/>
    </source>
</evidence>
<evidence type="ECO:0000256" key="6">
    <source>
        <dbReference type="SAM" id="Coils"/>
    </source>
</evidence>
<sequence length="461" mass="49585">MSFESGTKRPQGKKPKDYIDAEDRPGLAARQVATRLLGAVIEKHTSLDGLTDNSNGHPQYMALDDRDRSLVRAILGAALRNRGTIEAAIGRLIDRPLPDNAVALRHLLAVAAAQILYLDLPDRAAVDLAVTAANNDPRNRRFASMVNAVLRRLSREKDDFPAMGPATSGNVPAWFENSLVAAYGRAKTKAILDIQSKEPPIDLTVKGNPQEWADRLGGIALPTGSIRLATVEGALTGLPGFEEGQWWVQDTAASLPAKLFGDIRGQRVADLCAAPGGKTAQLALAGAHVTALDLSANRLKRLRSNLERLQLKAETVEANLAAYMPAELFDAILLDAPCSSTGTVRRHPDVPWTKTPEDVVKLAQLQAKLLDHAVTLVRPGGIVVFSNCSLDPLEGEKVANDLLAKNPSLELVPVVEDEIGGLGELITAEGFVRSTPADLPHENPALSGMDGFFAARFRRKY</sequence>
<dbReference type="Proteomes" id="UP000241158">
    <property type="component" value="Unassembled WGS sequence"/>
</dbReference>
<dbReference type="PANTHER" id="PTHR22807:SF61">
    <property type="entry name" value="NOL1_NOP2_SUN FAMILY PROTEIN _ ANTITERMINATION NUSB DOMAIN-CONTAINING PROTEIN"/>
    <property type="match status" value="1"/>
</dbReference>
<feature type="binding site" evidence="5">
    <location>
        <position position="335"/>
    </location>
    <ligand>
        <name>S-adenosyl-L-methionine</name>
        <dbReference type="ChEBI" id="CHEBI:59789"/>
    </ligand>
</feature>
<dbReference type="InterPro" id="IPR049560">
    <property type="entry name" value="MeTrfase_RsmB-F_NOP2_cat"/>
</dbReference>
<feature type="active site" description="Nucleophile" evidence="5">
    <location>
        <position position="388"/>
    </location>
</feature>
<feature type="compositionally biased region" description="Basic and acidic residues" evidence="7">
    <location>
        <begin position="14"/>
        <end position="24"/>
    </location>
</feature>
<dbReference type="GO" id="GO:0006355">
    <property type="term" value="P:regulation of DNA-templated transcription"/>
    <property type="evidence" value="ECO:0007669"/>
    <property type="project" value="InterPro"/>
</dbReference>
<evidence type="ECO:0000256" key="1">
    <source>
        <dbReference type="ARBA" id="ARBA00022603"/>
    </source>
</evidence>
<comment type="similarity">
    <text evidence="5">Belongs to the class I-like SAM-binding methyltransferase superfamily. RsmB/NOP family.</text>
</comment>
<dbReference type="InterPro" id="IPR035926">
    <property type="entry name" value="NusB-like_sf"/>
</dbReference>
<dbReference type="PROSITE" id="PS51686">
    <property type="entry name" value="SAM_MT_RSMB_NOP"/>
    <property type="match status" value="1"/>
</dbReference>
<evidence type="ECO:0000256" key="5">
    <source>
        <dbReference type="PROSITE-ProRule" id="PRU01023"/>
    </source>
</evidence>
<feature type="binding site" evidence="5">
    <location>
        <position position="293"/>
    </location>
    <ligand>
        <name>S-adenosyl-L-methionine</name>
        <dbReference type="ChEBI" id="CHEBI:59789"/>
    </ligand>
</feature>
<comment type="caution">
    <text evidence="9">The sequence shown here is derived from an EMBL/GenBank/DDBJ whole genome shotgun (WGS) entry which is preliminary data.</text>
</comment>
<feature type="coiled-coil region" evidence="6">
    <location>
        <begin position="292"/>
        <end position="319"/>
    </location>
</feature>
<dbReference type="PRINTS" id="PR02008">
    <property type="entry name" value="RCMTFAMILY"/>
</dbReference>
<dbReference type="GO" id="GO:0001510">
    <property type="term" value="P:RNA methylation"/>
    <property type="evidence" value="ECO:0007669"/>
    <property type="project" value="InterPro"/>
</dbReference>
<proteinExistence type="inferred from homology"/>
<dbReference type="InterPro" id="IPR006027">
    <property type="entry name" value="NusB_RsmB_TIM44"/>
</dbReference>
<gene>
    <name evidence="9" type="ORF">CU100_00810</name>
</gene>
<dbReference type="EMBL" id="PGGN01000001">
    <property type="protein sequence ID" value="PSH59373.1"/>
    <property type="molecule type" value="Genomic_DNA"/>
</dbReference>
<feature type="binding site" evidence="5">
    <location>
        <begin position="272"/>
        <end position="278"/>
    </location>
    <ligand>
        <name>S-adenosyl-L-methionine</name>
        <dbReference type="ChEBI" id="CHEBI:59789"/>
    </ligand>
</feature>
<protein>
    <submittedName>
        <fullName evidence="9">MFS transporter</fullName>
    </submittedName>
</protein>
<dbReference type="InterPro" id="IPR023267">
    <property type="entry name" value="RCMT"/>
</dbReference>
<dbReference type="GO" id="GO:0003723">
    <property type="term" value="F:RNA binding"/>
    <property type="evidence" value="ECO:0007669"/>
    <property type="project" value="UniProtKB-UniRule"/>
</dbReference>
<evidence type="ECO:0000256" key="3">
    <source>
        <dbReference type="ARBA" id="ARBA00022691"/>
    </source>
</evidence>
<name>A0A2P7AYV1_9HYPH</name>
<dbReference type="AlphaFoldDB" id="A0A2P7AYV1"/>
<dbReference type="GO" id="GO:0008173">
    <property type="term" value="F:RNA methyltransferase activity"/>
    <property type="evidence" value="ECO:0007669"/>
    <property type="project" value="InterPro"/>
</dbReference>
<keyword evidence="10" id="KW-1185">Reference proteome</keyword>
<dbReference type="SUPFAM" id="SSF48013">
    <property type="entry name" value="NusB-like"/>
    <property type="match status" value="1"/>
</dbReference>
<dbReference type="Gene3D" id="1.10.940.10">
    <property type="entry name" value="NusB-like"/>
    <property type="match status" value="1"/>
</dbReference>
<keyword evidence="2 5" id="KW-0808">Transferase</keyword>
<evidence type="ECO:0000259" key="8">
    <source>
        <dbReference type="PROSITE" id="PS51686"/>
    </source>
</evidence>
<comment type="caution">
    <text evidence="5">Lacks conserved residue(s) required for the propagation of feature annotation.</text>
</comment>
<dbReference type="Pfam" id="PF01029">
    <property type="entry name" value="NusB"/>
    <property type="match status" value="1"/>
</dbReference>
<evidence type="ECO:0000256" key="2">
    <source>
        <dbReference type="ARBA" id="ARBA00022679"/>
    </source>
</evidence>
<dbReference type="InterPro" id="IPR029063">
    <property type="entry name" value="SAM-dependent_MTases_sf"/>
</dbReference>
<evidence type="ECO:0000256" key="7">
    <source>
        <dbReference type="SAM" id="MobiDB-lite"/>
    </source>
</evidence>
<accession>A0A2P7AYV1</accession>
<evidence type="ECO:0000313" key="10">
    <source>
        <dbReference type="Proteomes" id="UP000241158"/>
    </source>
</evidence>
<feature type="domain" description="SAM-dependent MTase RsmB/NOP-type" evidence="8">
    <location>
        <begin position="180"/>
        <end position="460"/>
    </location>
</feature>
<dbReference type="Pfam" id="PF01189">
    <property type="entry name" value="Methyltr_RsmB-F"/>
    <property type="match status" value="1"/>
</dbReference>
<reference evidence="10" key="1">
    <citation type="submission" date="2017-11" db="EMBL/GenBank/DDBJ databases">
        <authorList>
            <person name="Kuznetsova I."/>
            <person name="Sazanova A."/>
            <person name="Chirak E."/>
            <person name="Safronova V."/>
            <person name="Willems A."/>
        </authorList>
    </citation>
    <scope>NUCLEOTIDE SEQUENCE [LARGE SCALE GENOMIC DNA]</scope>
    <source>
        <strain evidence="10">PEPV15</strain>
    </source>
</reference>
<feature type="region of interest" description="Disordered" evidence="7">
    <location>
        <begin position="1"/>
        <end position="24"/>
    </location>
</feature>
<dbReference type="SUPFAM" id="SSF53335">
    <property type="entry name" value="S-adenosyl-L-methionine-dependent methyltransferases"/>
    <property type="match status" value="1"/>
</dbReference>
<dbReference type="PANTHER" id="PTHR22807">
    <property type="entry name" value="NOP2 YEAST -RELATED NOL1/NOP2/FMU SUN DOMAIN-CONTAINING"/>
    <property type="match status" value="1"/>
</dbReference>
<keyword evidence="6" id="KW-0175">Coiled coil</keyword>
<evidence type="ECO:0000256" key="4">
    <source>
        <dbReference type="ARBA" id="ARBA00022884"/>
    </source>
</evidence>